<sequence length="133" mass="15311">MVLAEYEILVPLVESNFEGLLMKDSREFKIVFKLKPFHIYWKGGARQQVRLAAQVESNTVAKAFTIHIQSKETRAKENAIKIINNWFDGVNSKQIYDKVKLKCGLGINFEDQCIALDKMELFLDTFKVIVKGK</sequence>
<evidence type="ECO:0000259" key="1">
    <source>
        <dbReference type="Pfam" id="PF21788"/>
    </source>
</evidence>
<dbReference type="InterPro" id="IPR048366">
    <property type="entry name" value="TNP-like_GBD"/>
</dbReference>
<feature type="domain" description="Transposable element P transposase-like GTP-binding insertion" evidence="1">
    <location>
        <begin position="20"/>
        <end position="98"/>
    </location>
</feature>
<protein>
    <submittedName>
        <fullName evidence="2">(salmon louse) hypothetical protein</fullName>
    </submittedName>
</protein>
<gene>
    <name evidence="2" type="ORF">LSAA_1997</name>
</gene>
<evidence type="ECO:0000313" key="2">
    <source>
        <dbReference type="EMBL" id="CAF2752034.1"/>
    </source>
</evidence>
<dbReference type="EMBL" id="HG994580">
    <property type="protein sequence ID" value="CAF2752034.1"/>
    <property type="molecule type" value="Genomic_DNA"/>
</dbReference>
<proteinExistence type="predicted"/>
<accession>A0A7R8GZG0</accession>
<keyword evidence="3" id="KW-1185">Reference proteome</keyword>
<dbReference type="Proteomes" id="UP000675881">
    <property type="component" value="Chromosome 1"/>
</dbReference>
<organism evidence="2 3">
    <name type="scientific">Lepeophtheirus salmonis</name>
    <name type="common">Salmon louse</name>
    <name type="synonym">Caligus salmonis</name>
    <dbReference type="NCBI Taxonomy" id="72036"/>
    <lineage>
        <taxon>Eukaryota</taxon>
        <taxon>Metazoa</taxon>
        <taxon>Ecdysozoa</taxon>
        <taxon>Arthropoda</taxon>
        <taxon>Crustacea</taxon>
        <taxon>Multicrustacea</taxon>
        <taxon>Hexanauplia</taxon>
        <taxon>Copepoda</taxon>
        <taxon>Siphonostomatoida</taxon>
        <taxon>Caligidae</taxon>
        <taxon>Lepeophtheirus</taxon>
    </lineage>
</organism>
<dbReference type="Pfam" id="PF21788">
    <property type="entry name" value="TNP-like_GBD"/>
    <property type="match status" value="1"/>
</dbReference>
<reference evidence="2" key="1">
    <citation type="submission" date="2021-02" db="EMBL/GenBank/DDBJ databases">
        <authorList>
            <person name="Bekaert M."/>
        </authorList>
    </citation>
    <scope>NUCLEOTIDE SEQUENCE</scope>
    <source>
        <strain evidence="2">IoA-00</strain>
    </source>
</reference>
<name>A0A7R8GZG0_LEPSM</name>
<dbReference type="AlphaFoldDB" id="A0A7R8GZG0"/>
<evidence type="ECO:0000313" key="3">
    <source>
        <dbReference type="Proteomes" id="UP000675881"/>
    </source>
</evidence>